<keyword evidence="5 6" id="KW-0472">Membrane</keyword>
<feature type="transmembrane region" description="Helical" evidence="6">
    <location>
        <begin position="12"/>
        <end position="33"/>
    </location>
</feature>
<evidence type="ECO:0000256" key="1">
    <source>
        <dbReference type="ARBA" id="ARBA00004651"/>
    </source>
</evidence>
<organism evidence="7 8">
    <name type="scientific">Caldibacillus thermoamylovorans</name>
    <dbReference type="NCBI Taxonomy" id="35841"/>
    <lineage>
        <taxon>Bacteria</taxon>
        <taxon>Bacillati</taxon>
        <taxon>Bacillota</taxon>
        <taxon>Bacilli</taxon>
        <taxon>Bacillales</taxon>
        <taxon>Bacillaceae</taxon>
        <taxon>Caldibacillus</taxon>
    </lineage>
</organism>
<evidence type="ECO:0000256" key="3">
    <source>
        <dbReference type="ARBA" id="ARBA00022692"/>
    </source>
</evidence>
<protein>
    <submittedName>
        <fullName evidence="7">Polysaccharide biosynthesis protein</fullName>
    </submittedName>
</protein>
<feature type="transmembrane region" description="Helical" evidence="6">
    <location>
        <begin position="131"/>
        <end position="149"/>
    </location>
</feature>
<dbReference type="PIRSF" id="PIRSF038958">
    <property type="entry name" value="PG_synth_SpoVB"/>
    <property type="match status" value="1"/>
</dbReference>
<dbReference type="InterPro" id="IPR024923">
    <property type="entry name" value="PG_synth_SpoVB"/>
</dbReference>
<sequence length="537" mass="59723">MKKEKDNSKKVLLKGTAILSVAGLLSKILSAVYRVPFQNIVGDVGFYIYQQVYPFYGIAVSFATYGFPVVISKLYAEKISIGDTRAAKNILFPAFVSVSTICLLIFLVIYFGSTFSARLMGDPRLEPLLKMVSLTFLIIPLVSVMRGHFQGQVFMAPTAISQLGEQIVRVSLILILAFLLTAKGFTLYGIGKWTMFASVVGSLCGAMILVAFFIHHHHQSQIHFWNSINGSVKIMKVVWTEGIAVCISSLTLLLFQLADSFQMVPLLKESGMALTQAQVMKGIYDRGQPLVQLGMVLAISLSLSVVPFVAAMKRKSEEMTGYIRFAFQLSLVVSSAATTGLILIMNDLNVMLFENEWGSNVLRIFVLIVFFATICTTIISVLQGLDITYFSACIVIVGFFVKLLFNRFFILKWGTMGAAIASNLALLLMAVILIYRLRKTIDIRLVNWRFVIVLIKSLTIMTITISLFFLISRVFAPLFHGVRLFSAFVAICAAVIGAIVFFISIIRGRIFSKEEIILLPFGSRLQFLLKEGRVNRD</sequence>
<keyword evidence="3 6" id="KW-0812">Transmembrane</keyword>
<comment type="subcellular location">
    <subcellularLocation>
        <location evidence="1">Cell membrane</location>
        <topology evidence="1">Multi-pass membrane protein</topology>
    </subcellularLocation>
</comment>
<dbReference type="RefSeq" id="WP_034766880.1">
    <property type="nucleotide sequence ID" value="NZ_CCRF01000003.1"/>
</dbReference>
<evidence type="ECO:0000256" key="4">
    <source>
        <dbReference type="ARBA" id="ARBA00022989"/>
    </source>
</evidence>
<feature type="transmembrane region" description="Helical" evidence="6">
    <location>
        <begin position="484"/>
        <end position="506"/>
    </location>
</feature>
<dbReference type="GO" id="GO:0005886">
    <property type="term" value="C:plasma membrane"/>
    <property type="evidence" value="ECO:0007669"/>
    <property type="project" value="UniProtKB-SubCell"/>
</dbReference>
<feature type="transmembrane region" description="Helical" evidence="6">
    <location>
        <begin position="322"/>
        <end position="344"/>
    </location>
</feature>
<evidence type="ECO:0000313" key="8">
    <source>
        <dbReference type="Proteomes" id="UP000040576"/>
    </source>
</evidence>
<gene>
    <name evidence="7" type="ORF">BT1A1_0058</name>
</gene>
<reference evidence="7 8" key="1">
    <citation type="submission" date="2014-07" db="EMBL/GenBank/DDBJ databases">
        <authorList>
            <person name="Wibberg Daniel"/>
        </authorList>
    </citation>
    <scope>NUCLEOTIDE SEQUENCE [LARGE SCALE GENOMIC DNA]</scope>
</reference>
<dbReference type="EMBL" id="CCRF01000003">
    <property type="protein sequence ID" value="CED99930.1"/>
    <property type="molecule type" value="Genomic_DNA"/>
</dbReference>
<keyword evidence="4 6" id="KW-1133">Transmembrane helix</keyword>
<dbReference type="PANTHER" id="PTHR30250:SF29">
    <property type="entry name" value="POLYSACCHARIDE BIOSYNTHESIS PROTEIN C-TERMINAL DOMAIN-CONTAINING PROTEIN"/>
    <property type="match status" value="1"/>
</dbReference>
<feature type="transmembrane region" description="Helical" evidence="6">
    <location>
        <begin position="237"/>
        <end position="258"/>
    </location>
</feature>
<evidence type="ECO:0000256" key="5">
    <source>
        <dbReference type="ARBA" id="ARBA00023136"/>
    </source>
</evidence>
<dbReference type="AlphaFoldDB" id="A0A090IWN9"/>
<name>A0A090IWN9_9BACI</name>
<keyword evidence="2" id="KW-1003">Cell membrane</keyword>
<accession>A0A090IWN9</accession>
<dbReference type="CDD" id="cd13124">
    <property type="entry name" value="MATE_SpoVB_like"/>
    <property type="match status" value="1"/>
</dbReference>
<dbReference type="InterPro" id="IPR050833">
    <property type="entry name" value="Poly_Biosynth_Transport"/>
</dbReference>
<feature type="transmembrane region" description="Helical" evidence="6">
    <location>
        <begin position="364"/>
        <end position="382"/>
    </location>
</feature>
<dbReference type="Pfam" id="PF01943">
    <property type="entry name" value="Polysacc_synt"/>
    <property type="match status" value="1"/>
</dbReference>
<feature type="transmembrane region" description="Helical" evidence="6">
    <location>
        <begin position="170"/>
        <end position="190"/>
    </location>
</feature>
<feature type="transmembrane region" description="Helical" evidence="6">
    <location>
        <begin position="196"/>
        <end position="216"/>
    </location>
</feature>
<proteinExistence type="predicted"/>
<feature type="transmembrane region" description="Helical" evidence="6">
    <location>
        <begin position="416"/>
        <end position="435"/>
    </location>
</feature>
<dbReference type="InterPro" id="IPR002797">
    <property type="entry name" value="Polysacc_synth"/>
</dbReference>
<feature type="transmembrane region" description="Helical" evidence="6">
    <location>
        <begin position="290"/>
        <end position="310"/>
    </location>
</feature>
<dbReference type="PANTHER" id="PTHR30250">
    <property type="entry name" value="PST FAMILY PREDICTED COLANIC ACID TRANSPORTER"/>
    <property type="match status" value="1"/>
</dbReference>
<evidence type="ECO:0000313" key="7">
    <source>
        <dbReference type="EMBL" id="CED99930.1"/>
    </source>
</evidence>
<keyword evidence="8" id="KW-1185">Reference proteome</keyword>
<feature type="transmembrane region" description="Helical" evidence="6">
    <location>
        <begin position="91"/>
        <end position="111"/>
    </location>
</feature>
<feature type="transmembrane region" description="Helical" evidence="6">
    <location>
        <begin position="447"/>
        <end position="472"/>
    </location>
</feature>
<evidence type="ECO:0000256" key="6">
    <source>
        <dbReference type="SAM" id="Phobius"/>
    </source>
</evidence>
<feature type="transmembrane region" description="Helical" evidence="6">
    <location>
        <begin position="53"/>
        <end position="71"/>
    </location>
</feature>
<feature type="transmembrane region" description="Helical" evidence="6">
    <location>
        <begin position="389"/>
        <end position="410"/>
    </location>
</feature>
<dbReference type="Proteomes" id="UP000040576">
    <property type="component" value="Unassembled WGS sequence"/>
</dbReference>
<evidence type="ECO:0000256" key="2">
    <source>
        <dbReference type="ARBA" id="ARBA00022475"/>
    </source>
</evidence>